<accession>A0A0F9CKS0</accession>
<sequence>MTADHKQCLKEYEWGVVETSLANIATDYKDIKTGQKEILEQLGSMPATLKAQDKSIGRLWKVVFIALASAGAAIVTAFRGPP</sequence>
<comment type="caution">
    <text evidence="2">The sequence shown here is derived from an EMBL/GenBank/DDBJ whole genome shotgun (WGS) entry which is preliminary data.</text>
</comment>
<feature type="transmembrane region" description="Helical" evidence="1">
    <location>
        <begin position="59"/>
        <end position="78"/>
    </location>
</feature>
<keyword evidence="1" id="KW-1133">Transmembrane helix</keyword>
<reference evidence="2" key="1">
    <citation type="journal article" date="2015" name="Nature">
        <title>Complex archaea that bridge the gap between prokaryotes and eukaryotes.</title>
        <authorList>
            <person name="Spang A."/>
            <person name="Saw J.H."/>
            <person name="Jorgensen S.L."/>
            <person name="Zaremba-Niedzwiedzka K."/>
            <person name="Martijn J."/>
            <person name="Lind A.E."/>
            <person name="van Eijk R."/>
            <person name="Schleper C."/>
            <person name="Guy L."/>
            <person name="Ettema T.J."/>
        </authorList>
    </citation>
    <scope>NUCLEOTIDE SEQUENCE</scope>
</reference>
<keyword evidence="1" id="KW-0472">Membrane</keyword>
<gene>
    <name evidence="2" type="ORF">LCGC14_2389260</name>
</gene>
<dbReference type="EMBL" id="LAZR01035622">
    <property type="protein sequence ID" value="KKL27032.1"/>
    <property type="molecule type" value="Genomic_DNA"/>
</dbReference>
<name>A0A0F9CKS0_9ZZZZ</name>
<dbReference type="AlphaFoldDB" id="A0A0F9CKS0"/>
<protein>
    <submittedName>
        <fullName evidence="2">Uncharacterized protein</fullName>
    </submittedName>
</protein>
<organism evidence="2">
    <name type="scientific">marine sediment metagenome</name>
    <dbReference type="NCBI Taxonomy" id="412755"/>
    <lineage>
        <taxon>unclassified sequences</taxon>
        <taxon>metagenomes</taxon>
        <taxon>ecological metagenomes</taxon>
    </lineage>
</organism>
<evidence type="ECO:0000313" key="2">
    <source>
        <dbReference type="EMBL" id="KKL27032.1"/>
    </source>
</evidence>
<keyword evidence="1" id="KW-0812">Transmembrane</keyword>
<evidence type="ECO:0000256" key="1">
    <source>
        <dbReference type="SAM" id="Phobius"/>
    </source>
</evidence>
<proteinExistence type="predicted"/>